<dbReference type="PANTHER" id="PTHR47634:SF9">
    <property type="entry name" value="PROTEIN KINASE DOMAIN-CONTAINING PROTEIN-RELATED"/>
    <property type="match status" value="1"/>
</dbReference>
<dbReference type="Proteomes" id="UP000187209">
    <property type="component" value="Unassembled WGS sequence"/>
</dbReference>
<feature type="compositionally biased region" description="Basic residues" evidence="10">
    <location>
        <begin position="283"/>
        <end position="294"/>
    </location>
</feature>
<keyword evidence="3" id="KW-0808">Transferase</keyword>
<feature type="compositionally biased region" description="Polar residues" evidence="10">
    <location>
        <begin position="296"/>
        <end position="306"/>
    </location>
</feature>
<dbReference type="EMBL" id="MPUH01001181">
    <property type="protein sequence ID" value="OMJ69572.1"/>
    <property type="molecule type" value="Genomic_DNA"/>
</dbReference>
<evidence type="ECO:0000256" key="8">
    <source>
        <dbReference type="ARBA" id="ARBA00048679"/>
    </source>
</evidence>
<dbReference type="PROSITE" id="PS00108">
    <property type="entry name" value="PROTEIN_KINASE_ST"/>
    <property type="match status" value="1"/>
</dbReference>
<dbReference type="AlphaFoldDB" id="A0A1R2AYJ3"/>
<comment type="catalytic activity">
    <reaction evidence="7">
        <text>L-threonyl-[protein] + ATP = O-phospho-L-threonyl-[protein] + ADP + H(+)</text>
        <dbReference type="Rhea" id="RHEA:46608"/>
        <dbReference type="Rhea" id="RHEA-COMP:11060"/>
        <dbReference type="Rhea" id="RHEA-COMP:11605"/>
        <dbReference type="ChEBI" id="CHEBI:15378"/>
        <dbReference type="ChEBI" id="CHEBI:30013"/>
        <dbReference type="ChEBI" id="CHEBI:30616"/>
        <dbReference type="ChEBI" id="CHEBI:61977"/>
        <dbReference type="ChEBI" id="CHEBI:456216"/>
        <dbReference type="EC" id="2.7.11.1"/>
    </reaction>
</comment>
<evidence type="ECO:0000256" key="9">
    <source>
        <dbReference type="PROSITE-ProRule" id="PRU10141"/>
    </source>
</evidence>
<keyword evidence="13" id="KW-1185">Reference proteome</keyword>
<keyword evidence="6 9" id="KW-0067">ATP-binding</keyword>
<keyword evidence="5" id="KW-0418">Kinase</keyword>
<feature type="region of interest" description="Disordered" evidence="10">
    <location>
        <begin position="513"/>
        <end position="543"/>
    </location>
</feature>
<dbReference type="FunFam" id="1.10.510.10:FF:000339">
    <property type="entry name" value="Serine/threonine-protein kinase SRPK-like protein"/>
    <property type="match status" value="1"/>
</dbReference>
<keyword evidence="4 9" id="KW-0547">Nucleotide-binding</keyword>
<dbReference type="Pfam" id="PF00069">
    <property type="entry name" value="Pkinase"/>
    <property type="match status" value="2"/>
</dbReference>
<dbReference type="InterPro" id="IPR000719">
    <property type="entry name" value="Prot_kinase_dom"/>
</dbReference>
<dbReference type="SMART" id="SM00220">
    <property type="entry name" value="S_TKc"/>
    <property type="match status" value="1"/>
</dbReference>
<evidence type="ECO:0000259" key="11">
    <source>
        <dbReference type="PROSITE" id="PS50011"/>
    </source>
</evidence>
<evidence type="ECO:0000313" key="12">
    <source>
        <dbReference type="EMBL" id="OMJ69572.1"/>
    </source>
</evidence>
<dbReference type="OrthoDB" id="2649at2759"/>
<dbReference type="InterPro" id="IPR008271">
    <property type="entry name" value="Ser/Thr_kinase_AS"/>
</dbReference>
<dbReference type="EC" id="2.7.11.1" evidence="1"/>
<feature type="region of interest" description="Disordered" evidence="10">
    <location>
        <begin position="265"/>
        <end position="306"/>
    </location>
</feature>
<evidence type="ECO:0000256" key="2">
    <source>
        <dbReference type="ARBA" id="ARBA00022527"/>
    </source>
</evidence>
<evidence type="ECO:0000313" key="13">
    <source>
        <dbReference type="Proteomes" id="UP000187209"/>
    </source>
</evidence>
<evidence type="ECO:0000256" key="1">
    <source>
        <dbReference type="ARBA" id="ARBA00012513"/>
    </source>
</evidence>
<feature type="binding site" evidence="9">
    <location>
        <position position="69"/>
    </location>
    <ligand>
        <name>ATP</name>
        <dbReference type="ChEBI" id="CHEBI:30616"/>
    </ligand>
</feature>
<evidence type="ECO:0000256" key="6">
    <source>
        <dbReference type="ARBA" id="ARBA00022840"/>
    </source>
</evidence>
<dbReference type="InterPro" id="IPR051334">
    <property type="entry name" value="SRPK"/>
</dbReference>
<dbReference type="InterPro" id="IPR011009">
    <property type="entry name" value="Kinase-like_dom_sf"/>
</dbReference>
<evidence type="ECO:0000256" key="10">
    <source>
        <dbReference type="SAM" id="MobiDB-lite"/>
    </source>
</evidence>
<dbReference type="PROSITE" id="PS50011">
    <property type="entry name" value="PROTEIN_KINASE_DOM"/>
    <property type="match status" value="1"/>
</dbReference>
<evidence type="ECO:0000256" key="5">
    <source>
        <dbReference type="ARBA" id="ARBA00022777"/>
    </source>
</evidence>
<dbReference type="PROSITE" id="PS00107">
    <property type="entry name" value="PROTEIN_KINASE_ATP"/>
    <property type="match status" value="1"/>
</dbReference>
<evidence type="ECO:0000256" key="3">
    <source>
        <dbReference type="ARBA" id="ARBA00022679"/>
    </source>
</evidence>
<dbReference type="InterPro" id="IPR017441">
    <property type="entry name" value="Protein_kinase_ATP_BS"/>
</dbReference>
<dbReference type="Gene3D" id="1.10.510.10">
    <property type="entry name" value="Transferase(Phosphotransferase) domain 1"/>
    <property type="match status" value="1"/>
</dbReference>
<dbReference type="SUPFAM" id="SSF56112">
    <property type="entry name" value="Protein kinase-like (PK-like)"/>
    <property type="match status" value="1"/>
</dbReference>
<name>A0A1R2AYJ3_9CILI</name>
<gene>
    <name evidence="12" type="ORF">SteCoe_32661</name>
</gene>
<reference evidence="12 13" key="1">
    <citation type="submission" date="2016-11" db="EMBL/GenBank/DDBJ databases">
        <title>The macronuclear genome of Stentor coeruleus: a giant cell with tiny introns.</title>
        <authorList>
            <person name="Slabodnick M."/>
            <person name="Ruby J.G."/>
            <person name="Reiff S.B."/>
            <person name="Swart E.C."/>
            <person name="Gosai S."/>
            <person name="Prabakaran S."/>
            <person name="Witkowska E."/>
            <person name="Larue G.E."/>
            <person name="Fisher S."/>
            <person name="Freeman R.M."/>
            <person name="Gunawardena J."/>
            <person name="Chu W."/>
            <person name="Stover N.A."/>
            <person name="Gregory B.D."/>
            <person name="Nowacki M."/>
            <person name="Derisi J."/>
            <person name="Roy S.W."/>
            <person name="Marshall W.F."/>
            <person name="Sood P."/>
        </authorList>
    </citation>
    <scope>NUCLEOTIDE SEQUENCE [LARGE SCALE GENOMIC DNA]</scope>
    <source>
        <strain evidence="12">WM001</strain>
    </source>
</reference>
<keyword evidence="2" id="KW-0723">Serine/threonine-protein kinase</keyword>
<evidence type="ECO:0000256" key="4">
    <source>
        <dbReference type="ARBA" id="ARBA00022741"/>
    </source>
</evidence>
<comment type="caution">
    <text evidence="12">The sequence shown here is derived from an EMBL/GenBank/DDBJ whole genome shotgun (WGS) entry which is preliminary data.</text>
</comment>
<proteinExistence type="predicted"/>
<dbReference type="Gene3D" id="3.30.200.20">
    <property type="entry name" value="Phosphorylase Kinase, domain 1"/>
    <property type="match status" value="1"/>
</dbReference>
<feature type="domain" description="Protein kinase" evidence="11">
    <location>
        <begin position="40"/>
        <end position="478"/>
    </location>
</feature>
<sequence>MSSNESESSVIYDDTKESAKDYRPGGYHPVELGDMFLNRYVVVQKLGWGHFSTVWLCKDTSHGTYVAMKVQKSAPNYTEAALDEIDLLLKISQNYKEPLWVQAVKQYHKEDHDQIQKHGVSINHCYVVQLLNTFSHTGINGTHICLVFEVLGVNLLEIIKFYQYQGIPINLCKSISKQVLIGLDYLHRICGIIHTDLKPENVIVQLTQAQVKELFTKGKIETRDPLAVVVKEPKVVVVKEIDPEKQKKIDKKKRYRKKKQELKKLKKLEAEEHPEETQPVQEKKKKRKNKKKAQKTGVSEFNTEESLNSTEIDPNLQIKIADLGNACWLDHHFSTEIQTRQYRSPEVILGISYNHTADIWSLACMLFELLTGDFLFDPRSNDGIDKDEDHLAQMIETLGLMPQKWALSGMYSKKLLNRNGELKSVRQLKIWLLKDVLIEKYRFKINEANMLNDFLQPMLVFRPEKRITADLCLEHPWLNPGQSDFKMSDEVYQNYINEAEAKRLETIERYEREGYASSPEVPQELSADEGDIEDNSSSGSWFEEEGRNEVLVIEEEDYHQHFRLD</sequence>
<protein>
    <recommendedName>
        <fullName evidence="1">non-specific serine/threonine protein kinase</fullName>
        <ecNumber evidence="1">2.7.11.1</ecNumber>
    </recommendedName>
</protein>
<comment type="catalytic activity">
    <reaction evidence="8">
        <text>L-seryl-[protein] + ATP = O-phospho-L-seryl-[protein] + ADP + H(+)</text>
        <dbReference type="Rhea" id="RHEA:17989"/>
        <dbReference type="Rhea" id="RHEA-COMP:9863"/>
        <dbReference type="Rhea" id="RHEA-COMP:11604"/>
        <dbReference type="ChEBI" id="CHEBI:15378"/>
        <dbReference type="ChEBI" id="CHEBI:29999"/>
        <dbReference type="ChEBI" id="CHEBI:30616"/>
        <dbReference type="ChEBI" id="CHEBI:83421"/>
        <dbReference type="ChEBI" id="CHEBI:456216"/>
        <dbReference type="EC" id="2.7.11.1"/>
    </reaction>
</comment>
<dbReference type="GO" id="GO:0000245">
    <property type="term" value="P:spliceosomal complex assembly"/>
    <property type="evidence" value="ECO:0007669"/>
    <property type="project" value="TreeGrafter"/>
</dbReference>
<evidence type="ECO:0000256" key="7">
    <source>
        <dbReference type="ARBA" id="ARBA00047899"/>
    </source>
</evidence>
<dbReference type="PANTHER" id="PTHR47634">
    <property type="entry name" value="PROTEIN KINASE DOMAIN-CONTAINING PROTEIN-RELATED"/>
    <property type="match status" value="1"/>
</dbReference>
<dbReference type="GO" id="GO:0050684">
    <property type="term" value="P:regulation of mRNA processing"/>
    <property type="evidence" value="ECO:0007669"/>
    <property type="project" value="TreeGrafter"/>
</dbReference>
<dbReference type="GO" id="GO:0004674">
    <property type="term" value="F:protein serine/threonine kinase activity"/>
    <property type="evidence" value="ECO:0007669"/>
    <property type="project" value="UniProtKB-KW"/>
</dbReference>
<organism evidence="12 13">
    <name type="scientific">Stentor coeruleus</name>
    <dbReference type="NCBI Taxonomy" id="5963"/>
    <lineage>
        <taxon>Eukaryota</taxon>
        <taxon>Sar</taxon>
        <taxon>Alveolata</taxon>
        <taxon>Ciliophora</taxon>
        <taxon>Postciliodesmatophora</taxon>
        <taxon>Heterotrichea</taxon>
        <taxon>Heterotrichida</taxon>
        <taxon>Stentoridae</taxon>
        <taxon>Stentor</taxon>
    </lineage>
</organism>
<dbReference type="GO" id="GO:0005524">
    <property type="term" value="F:ATP binding"/>
    <property type="evidence" value="ECO:0007669"/>
    <property type="project" value="UniProtKB-UniRule"/>
</dbReference>
<accession>A0A1R2AYJ3</accession>